<keyword evidence="2" id="KW-1185">Reference proteome</keyword>
<dbReference type="EMBL" id="NWTX01000001">
    <property type="protein sequence ID" value="PST47262.1"/>
    <property type="molecule type" value="Genomic_DNA"/>
</dbReference>
<evidence type="ECO:0000313" key="2">
    <source>
        <dbReference type="Proteomes" id="UP000240228"/>
    </source>
</evidence>
<protein>
    <submittedName>
        <fullName evidence="1">Uncharacterized protein</fullName>
    </submittedName>
</protein>
<dbReference type="AlphaFoldDB" id="A0A2T3GCS0"/>
<dbReference type="Proteomes" id="UP000240228">
    <property type="component" value="Unassembled WGS sequence"/>
</dbReference>
<gene>
    <name evidence="1" type="ORF">CPA40_00010</name>
</gene>
<organism evidence="1 2">
    <name type="scientific">Bifidobacterium callitrichos</name>
    <dbReference type="NCBI Taxonomy" id="762209"/>
    <lineage>
        <taxon>Bacteria</taxon>
        <taxon>Bacillati</taxon>
        <taxon>Actinomycetota</taxon>
        <taxon>Actinomycetes</taxon>
        <taxon>Bifidobacteriales</taxon>
        <taxon>Bifidobacteriaceae</taxon>
        <taxon>Bifidobacterium</taxon>
    </lineage>
</organism>
<dbReference type="RefSeq" id="WP_107043179.1">
    <property type="nucleotide sequence ID" value="NZ_NWTX01000001.1"/>
</dbReference>
<evidence type="ECO:0000313" key="1">
    <source>
        <dbReference type="EMBL" id="PST47262.1"/>
    </source>
</evidence>
<name>A0A2T3GCS0_9BIFI</name>
<reference evidence="2" key="1">
    <citation type="submission" date="2017-09" db="EMBL/GenBank/DDBJ databases">
        <authorList>
            <person name="Sela D.A."/>
            <person name="Albert K."/>
        </authorList>
    </citation>
    <scope>NUCLEOTIDE SEQUENCE [LARGE SCALE GENOMIC DNA]</scope>
    <source>
        <strain evidence="2">UMA51805</strain>
    </source>
</reference>
<proteinExistence type="predicted"/>
<accession>A0A2T3GCS0</accession>
<comment type="caution">
    <text evidence="1">The sequence shown here is derived from an EMBL/GenBank/DDBJ whole genome shotgun (WGS) entry which is preliminary data.</text>
</comment>
<reference evidence="1 2" key="2">
    <citation type="submission" date="2018-03" db="EMBL/GenBank/DDBJ databases">
        <title>The comparative genomics of Bifidobacterium callitrichos reflects dietary carbohydrate utilization within the common marmoset gut.</title>
        <authorList>
            <person name="Rani A."/>
        </authorList>
    </citation>
    <scope>NUCLEOTIDE SEQUENCE [LARGE SCALE GENOMIC DNA]</scope>
    <source>
        <strain evidence="1 2">UMA51805</strain>
    </source>
</reference>
<sequence>MRHTIAIEVADLQLVIPDMFTPVDSGTDDPLRLSTYSAQTGQGVAILEARPIDASDAMPFGDGRRVVDGAHAELTDAQGLVEVGLGATNAGHDAIWKIVKAIEPDQTLGHHLTYNLTMDVRFDDTILELTVAAEEAGMTGVREKYVRDHAKRHHRIDKDGSGWAADPYDPTITRGALRDLSDDIAWDARFPDHPLSMIRRTVLTIMNHD</sequence>